<reference evidence="2" key="1">
    <citation type="submission" date="2020-08" db="EMBL/GenBank/DDBJ databases">
        <title>Multicomponent nature underlies the extraordinary mechanical properties of spider dragline silk.</title>
        <authorList>
            <person name="Kono N."/>
            <person name="Nakamura H."/>
            <person name="Mori M."/>
            <person name="Yoshida Y."/>
            <person name="Ohtoshi R."/>
            <person name="Malay A.D."/>
            <person name="Moran D.A.P."/>
            <person name="Tomita M."/>
            <person name="Numata K."/>
            <person name="Arakawa K."/>
        </authorList>
    </citation>
    <scope>NUCLEOTIDE SEQUENCE</scope>
</reference>
<keyword evidence="3" id="KW-1185">Reference proteome</keyword>
<protein>
    <submittedName>
        <fullName evidence="2">Uncharacterized protein</fullName>
    </submittedName>
</protein>
<organism evidence="2 3">
    <name type="scientific">Nephila pilipes</name>
    <name type="common">Giant wood spider</name>
    <name type="synonym">Nephila maculata</name>
    <dbReference type="NCBI Taxonomy" id="299642"/>
    <lineage>
        <taxon>Eukaryota</taxon>
        <taxon>Metazoa</taxon>
        <taxon>Ecdysozoa</taxon>
        <taxon>Arthropoda</taxon>
        <taxon>Chelicerata</taxon>
        <taxon>Arachnida</taxon>
        <taxon>Araneae</taxon>
        <taxon>Araneomorphae</taxon>
        <taxon>Entelegynae</taxon>
        <taxon>Araneoidea</taxon>
        <taxon>Nephilidae</taxon>
        <taxon>Nephila</taxon>
    </lineage>
</organism>
<proteinExistence type="predicted"/>
<evidence type="ECO:0000256" key="1">
    <source>
        <dbReference type="SAM" id="MobiDB-lite"/>
    </source>
</evidence>
<evidence type="ECO:0000313" key="3">
    <source>
        <dbReference type="Proteomes" id="UP000887013"/>
    </source>
</evidence>
<gene>
    <name evidence="2" type="ORF">NPIL_401231</name>
</gene>
<name>A0A8X6TAX2_NEPPI</name>
<evidence type="ECO:0000313" key="2">
    <source>
        <dbReference type="EMBL" id="GFS90734.1"/>
    </source>
</evidence>
<dbReference type="EMBL" id="BMAW01004766">
    <property type="protein sequence ID" value="GFS90734.1"/>
    <property type="molecule type" value="Genomic_DNA"/>
</dbReference>
<accession>A0A8X6TAX2</accession>
<dbReference type="AlphaFoldDB" id="A0A8X6TAX2"/>
<feature type="region of interest" description="Disordered" evidence="1">
    <location>
        <begin position="1"/>
        <end position="29"/>
    </location>
</feature>
<feature type="compositionally biased region" description="Low complexity" evidence="1">
    <location>
        <begin position="10"/>
        <end position="25"/>
    </location>
</feature>
<dbReference type="Proteomes" id="UP000887013">
    <property type="component" value="Unassembled WGS sequence"/>
</dbReference>
<comment type="caution">
    <text evidence="2">The sequence shown here is derived from an EMBL/GenBank/DDBJ whole genome shotgun (WGS) entry which is preliminary data.</text>
</comment>
<sequence length="81" mass="9003">MAYTEVYAQPSTYASSPTPEPSTSSVFQHGACVSQGGNSKNDSFRNEMNGVSKKKIHRFSEEYLKFGFIPAVYGKRLPFCL</sequence>